<dbReference type="Proteomes" id="UP000032233">
    <property type="component" value="Unassembled WGS sequence"/>
</dbReference>
<dbReference type="STRING" id="1429043.X474_23715"/>
<dbReference type="AlphaFoldDB" id="A0A0D2G9L6"/>
<gene>
    <name evidence="1" type="ORF">X474_23715</name>
</gene>
<evidence type="ECO:0000313" key="1">
    <source>
        <dbReference type="EMBL" id="KIX11517.1"/>
    </source>
</evidence>
<sequence>MMTRPGAKNALPKRPCHESQKALESAWSFKTSTLLLYGEQD</sequence>
<reference evidence="1 2" key="1">
    <citation type="submission" date="2013-11" db="EMBL/GenBank/DDBJ databases">
        <title>Metagenomic analysis of a methanogenic consortium involved in long chain n-alkane degradation.</title>
        <authorList>
            <person name="Davidova I.A."/>
            <person name="Callaghan A.V."/>
            <person name="Wawrik B."/>
            <person name="Pruitt S."/>
            <person name="Marks C."/>
            <person name="Duncan K.E."/>
            <person name="Suflita J.M."/>
        </authorList>
    </citation>
    <scope>NUCLEOTIDE SEQUENCE [LARGE SCALE GENOMIC DNA]</scope>
    <source>
        <strain evidence="1 2">SPR</strain>
    </source>
</reference>
<dbReference type="EMBL" id="AZAC01000056">
    <property type="protein sequence ID" value="KIX11517.1"/>
    <property type="molecule type" value="Genomic_DNA"/>
</dbReference>
<evidence type="ECO:0000313" key="2">
    <source>
        <dbReference type="Proteomes" id="UP000032233"/>
    </source>
</evidence>
<dbReference type="InParanoid" id="A0A0D2G9L6"/>
<keyword evidence="2" id="KW-1185">Reference proteome</keyword>
<protein>
    <submittedName>
        <fullName evidence="1">Uncharacterized protein</fullName>
    </submittedName>
</protein>
<comment type="caution">
    <text evidence="1">The sequence shown here is derived from an EMBL/GenBank/DDBJ whole genome shotgun (WGS) entry which is preliminary data.</text>
</comment>
<proteinExistence type="predicted"/>
<organism evidence="1 2">
    <name type="scientific">Dethiosulfatarculus sandiegensis</name>
    <dbReference type="NCBI Taxonomy" id="1429043"/>
    <lineage>
        <taxon>Bacteria</taxon>
        <taxon>Pseudomonadati</taxon>
        <taxon>Thermodesulfobacteriota</taxon>
        <taxon>Desulfarculia</taxon>
        <taxon>Desulfarculales</taxon>
        <taxon>Desulfarculaceae</taxon>
        <taxon>Dethiosulfatarculus</taxon>
    </lineage>
</organism>
<name>A0A0D2G9L6_9BACT</name>
<accession>A0A0D2G9L6</accession>